<evidence type="ECO:0000256" key="5">
    <source>
        <dbReference type="ARBA" id="ARBA00022645"/>
    </source>
</evidence>
<dbReference type="InterPro" id="IPR005311">
    <property type="entry name" value="PBP_dimer"/>
</dbReference>
<keyword evidence="7" id="KW-0812">Transmembrane</keyword>
<evidence type="ECO:0000256" key="8">
    <source>
        <dbReference type="ARBA" id="ARBA00022801"/>
    </source>
</evidence>
<evidence type="ECO:0000256" key="10">
    <source>
        <dbReference type="ARBA" id="ARBA00022984"/>
    </source>
</evidence>
<evidence type="ECO:0000256" key="2">
    <source>
        <dbReference type="ARBA" id="ARBA00004236"/>
    </source>
</evidence>
<dbReference type="RefSeq" id="WP_121093748.1">
    <property type="nucleotide sequence ID" value="NZ_UIHC01000008.1"/>
</dbReference>
<dbReference type="GO" id="GO:0008360">
    <property type="term" value="P:regulation of cell shape"/>
    <property type="evidence" value="ECO:0007669"/>
    <property type="project" value="UniProtKB-KW"/>
</dbReference>
<dbReference type="Pfam" id="PF03717">
    <property type="entry name" value="PBP_dimer"/>
    <property type="match status" value="1"/>
</dbReference>
<dbReference type="GO" id="GO:0071972">
    <property type="term" value="F:peptidoglycan L,D-transpeptidase activity"/>
    <property type="evidence" value="ECO:0007669"/>
    <property type="project" value="TreeGrafter"/>
</dbReference>
<evidence type="ECO:0000313" key="16">
    <source>
        <dbReference type="EMBL" id="SUZ31466.1"/>
    </source>
</evidence>
<evidence type="ECO:0000256" key="6">
    <source>
        <dbReference type="ARBA" id="ARBA00022670"/>
    </source>
</evidence>
<evidence type="ECO:0000256" key="9">
    <source>
        <dbReference type="ARBA" id="ARBA00022960"/>
    </source>
</evidence>
<comment type="subcellular location">
    <subcellularLocation>
        <location evidence="2">Cell membrane</location>
    </subcellularLocation>
    <subcellularLocation>
        <location evidence="1">Membrane</location>
        <topology evidence="1">Single-pass membrane protein</topology>
    </subcellularLocation>
</comment>
<accession>A0A3B0MU98</accession>
<dbReference type="EMBL" id="UIHC01000008">
    <property type="protein sequence ID" value="SUZ31466.1"/>
    <property type="molecule type" value="Genomic_DNA"/>
</dbReference>
<dbReference type="GO" id="GO:0006508">
    <property type="term" value="P:proteolysis"/>
    <property type="evidence" value="ECO:0007669"/>
    <property type="project" value="UniProtKB-KW"/>
</dbReference>
<keyword evidence="11" id="KW-1133">Transmembrane helix</keyword>
<evidence type="ECO:0000256" key="7">
    <source>
        <dbReference type="ARBA" id="ARBA00022692"/>
    </source>
</evidence>
<dbReference type="GO" id="GO:0071555">
    <property type="term" value="P:cell wall organization"/>
    <property type="evidence" value="ECO:0007669"/>
    <property type="project" value="UniProtKB-KW"/>
</dbReference>
<dbReference type="GO" id="GO:0009252">
    <property type="term" value="P:peptidoglycan biosynthetic process"/>
    <property type="evidence" value="ECO:0007669"/>
    <property type="project" value="UniProtKB-KW"/>
</dbReference>
<dbReference type="GO" id="GO:0009002">
    <property type="term" value="F:serine-type D-Ala-D-Ala carboxypeptidase activity"/>
    <property type="evidence" value="ECO:0007669"/>
    <property type="project" value="UniProtKB-EC"/>
</dbReference>
<evidence type="ECO:0000259" key="15">
    <source>
        <dbReference type="Pfam" id="PF03717"/>
    </source>
</evidence>
<dbReference type="GO" id="GO:0008658">
    <property type="term" value="F:penicillin binding"/>
    <property type="evidence" value="ECO:0007669"/>
    <property type="project" value="InterPro"/>
</dbReference>
<keyword evidence="12" id="KW-0472">Membrane</keyword>
<dbReference type="InterPro" id="IPR012338">
    <property type="entry name" value="Beta-lactam/transpept-like"/>
</dbReference>
<dbReference type="GO" id="GO:0005886">
    <property type="term" value="C:plasma membrane"/>
    <property type="evidence" value="ECO:0007669"/>
    <property type="project" value="UniProtKB-SubCell"/>
</dbReference>
<keyword evidence="4" id="KW-0997">Cell inner membrane</keyword>
<evidence type="ECO:0000256" key="11">
    <source>
        <dbReference type="ARBA" id="ARBA00022989"/>
    </source>
</evidence>
<reference evidence="17" key="1">
    <citation type="submission" date="2018-08" db="EMBL/GenBank/DDBJ databases">
        <authorList>
            <person name="Rodrigo-Torres L."/>
            <person name="Arahal R. D."/>
            <person name="Lucena T."/>
        </authorList>
    </citation>
    <scope>NUCLEOTIDE SEQUENCE [LARGE SCALE GENOMIC DNA]</scope>
    <source>
        <strain evidence="17">CECT 7235</strain>
    </source>
</reference>
<evidence type="ECO:0000313" key="17">
    <source>
        <dbReference type="Proteomes" id="UP000272908"/>
    </source>
</evidence>
<evidence type="ECO:0000256" key="4">
    <source>
        <dbReference type="ARBA" id="ARBA00022519"/>
    </source>
</evidence>
<sequence>MKRSDREKELSRRMITRRALGLGALQLAVTGTLLWRLRDMQLEQADAFRLLAEENRINLRLLPPTRGLIHDRNGVLLAGNEQNYRVVMTRDDAGDIDLVLARLSRLIALDDAAIARAREDMLRNRPFVPVTVAERLSWEEISRVATNAPALPGVTPEMGLSRLYPLKADFAHVVGYVGPVSERDLQREETPDPVLMIPRFQIGKSGVEREAESLLRGKAGSQRVEVNSVGRVMRELDRVEGEPGENLHLTIDARLQNYALERLAGQSAAAVVIDIPTGDVLAAASAPSYDANLFVRGISSKDYNGLLENDYRPLVNKCVQGMYPPGSTFKMVTALAALEAAETDGLERVFCPGHMDVSGNRFHCWKRSGHGRVDLETALAESCDVYFYEMSQRCGIDRINAMSERLGLGIRYDLPMTSVASGLNPSREWKKRARDADWRIGDTVNVSIGQGYVLTTPLQLAVMTARLASNRAVLPRLLRDPLERAVPQATSLDLRPEWLAMIRRGMSNVVNDRRGTAYSSRVVDPTMVMAGKTGTSQVFRITQAERDSGIRRQEDLPWNRRNHALFVNYAPLDNPQVAVAVIVEHGGGGSSAAAPIGRDILLAALNEGRPPLAAYPTSQRNRISAEQDLLEERLRDLGSYRVSRA</sequence>
<keyword evidence="10" id="KW-0573">Peptidoglycan synthesis</keyword>
<keyword evidence="9" id="KW-0133">Cell shape</keyword>
<organism evidence="16 17">
    <name type="scientific">Roseinatronobacter ekhonensis</name>
    <dbReference type="NCBI Taxonomy" id="254356"/>
    <lineage>
        <taxon>Bacteria</taxon>
        <taxon>Pseudomonadati</taxon>
        <taxon>Pseudomonadota</taxon>
        <taxon>Alphaproteobacteria</taxon>
        <taxon>Rhodobacterales</taxon>
        <taxon>Paracoccaceae</taxon>
        <taxon>Roseinatronobacter</taxon>
    </lineage>
</organism>
<dbReference type="InterPro" id="IPR017790">
    <property type="entry name" value="Penicillin-binding_protein_2"/>
</dbReference>
<dbReference type="Gene3D" id="3.90.1310.10">
    <property type="entry name" value="Penicillin-binding protein 2a (Domain 2)"/>
    <property type="match status" value="1"/>
</dbReference>
<keyword evidence="6" id="KW-0645">Protease</keyword>
<evidence type="ECO:0000259" key="14">
    <source>
        <dbReference type="Pfam" id="PF00905"/>
    </source>
</evidence>
<protein>
    <submittedName>
        <fullName evidence="16">Peptidoglycan D,D-transpeptidase MrdA</fullName>
        <ecNumber evidence="16">3.4.16.4</ecNumber>
    </submittedName>
</protein>
<dbReference type="Proteomes" id="UP000272908">
    <property type="component" value="Unassembled WGS sequence"/>
</dbReference>
<dbReference type="SUPFAM" id="SSF56601">
    <property type="entry name" value="beta-lactamase/transpeptidase-like"/>
    <property type="match status" value="1"/>
</dbReference>
<keyword evidence="3" id="KW-1003">Cell membrane</keyword>
<dbReference type="InterPro" id="IPR036138">
    <property type="entry name" value="PBP_dimer_sf"/>
</dbReference>
<evidence type="ECO:0000256" key="1">
    <source>
        <dbReference type="ARBA" id="ARBA00004167"/>
    </source>
</evidence>
<dbReference type="EC" id="3.4.16.4" evidence="16"/>
<keyword evidence="13" id="KW-0961">Cell wall biogenesis/degradation</keyword>
<evidence type="ECO:0000256" key="3">
    <source>
        <dbReference type="ARBA" id="ARBA00022475"/>
    </source>
</evidence>
<feature type="domain" description="Penicillin-binding protein transpeptidase" evidence="14">
    <location>
        <begin position="269"/>
        <end position="601"/>
    </location>
</feature>
<keyword evidence="5 16" id="KW-0121">Carboxypeptidase</keyword>
<dbReference type="SUPFAM" id="SSF56519">
    <property type="entry name" value="Penicillin binding protein dimerisation domain"/>
    <property type="match status" value="1"/>
</dbReference>
<name>A0A3B0MU98_9RHOB</name>
<dbReference type="OrthoDB" id="9766847at2"/>
<keyword evidence="8 16" id="KW-0378">Hydrolase</keyword>
<dbReference type="Gene3D" id="3.40.710.10">
    <property type="entry name" value="DD-peptidase/beta-lactamase superfamily"/>
    <property type="match status" value="1"/>
</dbReference>
<dbReference type="PANTHER" id="PTHR30627:SF2">
    <property type="entry name" value="PEPTIDOGLYCAN D,D-TRANSPEPTIDASE MRDA"/>
    <property type="match status" value="1"/>
</dbReference>
<dbReference type="InterPro" id="IPR050515">
    <property type="entry name" value="Beta-lactam/transpept"/>
</dbReference>
<feature type="domain" description="Penicillin-binding protein dimerisation" evidence="15">
    <location>
        <begin position="63"/>
        <end position="236"/>
    </location>
</feature>
<gene>
    <name evidence="16" type="primary">mrdA</name>
    <name evidence="16" type="ORF">ROE7235_01212</name>
</gene>
<evidence type="ECO:0000256" key="13">
    <source>
        <dbReference type="ARBA" id="ARBA00023316"/>
    </source>
</evidence>
<dbReference type="InterPro" id="IPR001460">
    <property type="entry name" value="PCN-bd_Tpept"/>
</dbReference>
<dbReference type="Gene3D" id="3.30.1390.30">
    <property type="entry name" value="Penicillin-binding protein 2a, domain 3"/>
    <property type="match status" value="1"/>
</dbReference>
<evidence type="ECO:0000256" key="12">
    <source>
        <dbReference type="ARBA" id="ARBA00023136"/>
    </source>
</evidence>
<dbReference type="NCBIfam" id="TIGR03423">
    <property type="entry name" value="pbp2_mrdA"/>
    <property type="match status" value="1"/>
</dbReference>
<dbReference type="PANTHER" id="PTHR30627">
    <property type="entry name" value="PEPTIDOGLYCAN D,D-TRANSPEPTIDASE"/>
    <property type="match status" value="1"/>
</dbReference>
<dbReference type="AlphaFoldDB" id="A0A3B0MU98"/>
<dbReference type="Pfam" id="PF00905">
    <property type="entry name" value="Transpeptidase"/>
    <property type="match status" value="1"/>
</dbReference>
<proteinExistence type="predicted"/>
<keyword evidence="17" id="KW-1185">Reference proteome</keyword>